<keyword evidence="1" id="KW-0732">Signal</keyword>
<dbReference type="PANTHER" id="PTHR33021">
    <property type="entry name" value="BLUE COPPER PROTEIN"/>
    <property type="match status" value="1"/>
</dbReference>
<dbReference type="InterPro" id="IPR008972">
    <property type="entry name" value="Cupredoxin"/>
</dbReference>
<dbReference type="InterPro" id="IPR039391">
    <property type="entry name" value="Phytocyanin-like"/>
</dbReference>
<dbReference type="EMBL" id="BQKI01000004">
    <property type="protein sequence ID" value="GJM93140.1"/>
    <property type="molecule type" value="Genomic_DNA"/>
</dbReference>
<feature type="signal peptide" evidence="1">
    <location>
        <begin position="1"/>
        <end position="31"/>
    </location>
</feature>
<evidence type="ECO:0000256" key="1">
    <source>
        <dbReference type="SAM" id="SignalP"/>
    </source>
</evidence>
<reference evidence="3" key="2">
    <citation type="submission" date="2021-12" db="EMBL/GenBank/DDBJ databases">
        <title>Resequencing data analysis of finger millet.</title>
        <authorList>
            <person name="Hatakeyama M."/>
            <person name="Aluri S."/>
            <person name="Balachadran M.T."/>
            <person name="Sivarajan S.R."/>
            <person name="Poveda L."/>
            <person name="Shimizu-Inatsugi R."/>
            <person name="Schlapbach R."/>
            <person name="Sreeman S.M."/>
            <person name="Shimizu K.K."/>
        </authorList>
    </citation>
    <scope>NUCLEOTIDE SEQUENCE</scope>
</reference>
<name>A0AAV5C521_ELECO</name>
<dbReference type="PROSITE" id="PS51485">
    <property type="entry name" value="PHYTOCYANIN"/>
    <property type="match status" value="1"/>
</dbReference>
<gene>
    <name evidence="3" type="primary">ga09670</name>
    <name evidence="3" type="ORF">PR202_ga09670</name>
</gene>
<evidence type="ECO:0000313" key="4">
    <source>
        <dbReference type="Proteomes" id="UP001054889"/>
    </source>
</evidence>
<protein>
    <recommendedName>
        <fullName evidence="2">Phytocyanin domain-containing protein</fullName>
    </recommendedName>
</protein>
<dbReference type="GO" id="GO:0005886">
    <property type="term" value="C:plasma membrane"/>
    <property type="evidence" value="ECO:0007669"/>
    <property type="project" value="TreeGrafter"/>
</dbReference>
<dbReference type="SUPFAM" id="SSF49503">
    <property type="entry name" value="Cupredoxins"/>
    <property type="match status" value="1"/>
</dbReference>
<reference evidence="3" key="1">
    <citation type="journal article" date="2018" name="DNA Res.">
        <title>Multiple hybrid de novo genome assembly of finger millet, an orphan allotetraploid crop.</title>
        <authorList>
            <person name="Hatakeyama M."/>
            <person name="Aluri S."/>
            <person name="Balachadran M.T."/>
            <person name="Sivarajan S.R."/>
            <person name="Patrignani A."/>
            <person name="Gruter S."/>
            <person name="Poveda L."/>
            <person name="Shimizu-Inatsugi R."/>
            <person name="Baeten J."/>
            <person name="Francoijs K.J."/>
            <person name="Nataraja K.N."/>
            <person name="Reddy Y.A.N."/>
            <person name="Phadnis S."/>
            <person name="Ravikumar R.L."/>
            <person name="Schlapbach R."/>
            <person name="Sreeman S.M."/>
            <person name="Shimizu K.K."/>
        </authorList>
    </citation>
    <scope>NUCLEOTIDE SEQUENCE</scope>
</reference>
<feature type="chain" id="PRO_5043439322" description="Phytocyanin domain-containing protein" evidence="1">
    <location>
        <begin position="32"/>
        <end position="219"/>
    </location>
</feature>
<evidence type="ECO:0000313" key="3">
    <source>
        <dbReference type="EMBL" id="GJM93140.1"/>
    </source>
</evidence>
<accession>A0AAV5C521</accession>
<dbReference type="Gene3D" id="2.60.40.420">
    <property type="entry name" value="Cupredoxins - blue copper proteins"/>
    <property type="match status" value="1"/>
</dbReference>
<dbReference type="InterPro" id="IPR003245">
    <property type="entry name" value="Phytocyanin_dom"/>
</dbReference>
<dbReference type="AlphaFoldDB" id="A0AAV5C521"/>
<keyword evidence="4" id="KW-1185">Reference proteome</keyword>
<dbReference type="Pfam" id="PF02298">
    <property type="entry name" value="Cu_bind_like"/>
    <property type="match status" value="1"/>
</dbReference>
<dbReference type="PANTHER" id="PTHR33021:SF435">
    <property type="entry name" value="EARLY NODULIN-LIKE PROTEIN 1"/>
    <property type="match status" value="1"/>
</dbReference>
<organism evidence="3 4">
    <name type="scientific">Eleusine coracana subsp. coracana</name>
    <dbReference type="NCBI Taxonomy" id="191504"/>
    <lineage>
        <taxon>Eukaryota</taxon>
        <taxon>Viridiplantae</taxon>
        <taxon>Streptophyta</taxon>
        <taxon>Embryophyta</taxon>
        <taxon>Tracheophyta</taxon>
        <taxon>Spermatophyta</taxon>
        <taxon>Magnoliopsida</taxon>
        <taxon>Liliopsida</taxon>
        <taxon>Poales</taxon>
        <taxon>Poaceae</taxon>
        <taxon>PACMAD clade</taxon>
        <taxon>Chloridoideae</taxon>
        <taxon>Cynodonteae</taxon>
        <taxon>Eleusininae</taxon>
        <taxon>Eleusine</taxon>
    </lineage>
</organism>
<feature type="domain" description="Phytocyanin" evidence="2">
    <location>
        <begin position="32"/>
        <end position="139"/>
    </location>
</feature>
<dbReference type="GO" id="GO:0009055">
    <property type="term" value="F:electron transfer activity"/>
    <property type="evidence" value="ECO:0007669"/>
    <property type="project" value="InterPro"/>
</dbReference>
<dbReference type="Proteomes" id="UP001054889">
    <property type="component" value="Unassembled WGS sequence"/>
</dbReference>
<sequence length="219" mass="23150">MTMAVSNKVWWSSAVCWLIVGFAAVVPTSEAYVFYAGGRDGWVVDPAESYNHWAERNRFQVNDNIVFMYDDAANSVLLVTEPDYDACNTRSPVRRLEAAGAGGVRVQVRPVRPLLLSSAGDGQTTGGQKGQKLYIIVMAPRATTRPAPAPGPGYSQEAAFPPFWAAAPEYDAQAPGIGGEVTWRESSGESTAAATRVDEAIAVAGGAVGVLGALVLCVL</sequence>
<proteinExistence type="predicted"/>
<comment type="caution">
    <text evidence="3">The sequence shown here is derived from an EMBL/GenBank/DDBJ whole genome shotgun (WGS) entry which is preliminary data.</text>
</comment>
<evidence type="ECO:0000259" key="2">
    <source>
        <dbReference type="PROSITE" id="PS51485"/>
    </source>
</evidence>